<dbReference type="InterPro" id="IPR025110">
    <property type="entry name" value="AMP-bd_C"/>
</dbReference>
<keyword evidence="6" id="KW-1185">Reference proteome</keyword>
<dbReference type="InterPro" id="IPR052091">
    <property type="entry name" value="Beta-ala_Activ/Resist"/>
</dbReference>
<evidence type="ECO:0000259" key="3">
    <source>
        <dbReference type="Pfam" id="PF13193"/>
    </source>
</evidence>
<protein>
    <submittedName>
        <fullName evidence="5">Acyl-CoA synthetase</fullName>
    </submittedName>
</protein>
<dbReference type="SUPFAM" id="SSF50998">
    <property type="entry name" value="Quinoprotein alcohol dehydrogenase-like"/>
    <property type="match status" value="1"/>
</dbReference>
<dbReference type="SMART" id="SM00564">
    <property type="entry name" value="PQQ"/>
    <property type="match status" value="4"/>
</dbReference>
<feature type="domain" description="AMP-dependent synthetase/ligase" evidence="2">
    <location>
        <begin position="158"/>
        <end position="483"/>
    </location>
</feature>
<dbReference type="FunFam" id="2.130.10.10:FF:000406">
    <property type="entry name" value="Putative acyl-activating enzyme 19"/>
    <property type="match status" value="1"/>
</dbReference>
<dbReference type="InterPro" id="IPR002372">
    <property type="entry name" value="PQQ_rpt_dom"/>
</dbReference>
<dbReference type="SUPFAM" id="SSF56801">
    <property type="entry name" value="Acetyl-CoA synthetase-like"/>
    <property type="match status" value="1"/>
</dbReference>
<name>A0A4D6MRZ0_VIGUN</name>
<feature type="region of interest" description="Disordered" evidence="1">
    <location>
        <begin position="744"/>
        <end position="773"/>
    </location>
</feature>
<feature type="domain" description="AMP-binding enzyme C-terminal" evidence="3">
    <location>
        <begin position="550"/>
        <end position="628"/>
    </location>
</feature>
<dbReference type="AlphaFoldDB" id="A0A4D6MRZ0"/>
<evidence type="ECO:0000313" key="5">
    <source>
        <dbReference type="EMBL" id="QCE02879.1"/>
    </source>
</evidence>
<organism evidence="5 6">
    <name type="scientific">Vigna unguiculata</name>
    <name type="common">Cowpea</name>
    <dbReference type="NCBI Taxonomy" id="3917"/>
    <lineage>
        <taxon>Eukaryota</taxon>
        <taxon>Viridiplantae</taxon>
        <taxon>Streptophyta</taxon>
        <taxon>Embryophyta</taxon>
        <taxon>Tracheophyta</taxon>
        <taxon>Spermatophyta</taxon>
        <taxon>Magnoliopsida</taxon>
        <taxon>eudicotyledons</taxon>
        <taxon>Gunneridae</taxon>
        <taxon>Pentapetalae</taxon>
        <taxon>rosids</taxon>
        <taxon>fabids</taxon>
        <taxon>Fabales</taxon>
        <taxon>Fabaceae</taxon>
        <taxon>Papilionoideae</taxon>
        <taxon>50 kb inversion clade</taxon>
        <taxon>NPAAA clade</taxon>
        <taxon>indigoferoid/millettioid clade</taxon>
        <taxon>Phaseoleae</taxon>
        <taxon>Vigna</taxon>
    </lineage>
</organism>
<evidence type="ECO:0000256" key="1">
    <source>
        <dbReference type="SAM" id="MobiDB-lite"/>
    </source>
</evidence>
<dbReference type="Gene3D" id="2.130.10.10">
    <property type="entry name" value="YVTN repeat-like/Quinoprotein amine dehydrogenase"/>
    <property type="match status" value="1"/>
</dbReference>
<evidence type="ECO:0000259" key="4">
    <source>
        <dbReference type="Pfam" id="PF13570"/>
    </source>
</evidence>
<dbReference type="InterPro" id="IPR018391">
    <property type="entry name" value="PQQ_b-propeller_rpt"/>
</dbReference>
<evidence type="ECO:0000313" key="6">
    <source>
        <dbReference type="Proteomes" id="UP000501690"/>
    </source>
</evidence>
<dbReference type="Pfam" id="PF00501">
    <property type="entry name" value="AMP-binding"/>
    <property type="match status" value="1"/>
</dbReference>
<reference evidence="5 6" key="1">
    <citation type="submission" date="2019-04" db="EMBL/GenBank/DDBJ databases">
        <title>An improved genome assembly and genetic linkage map for asparagus bean, Vigna unguiculata ssp. sesquipedialis.</title>
        <authorList>
            <person name="Xia Q."/>
            <person name="Zhang R."/>
            <person name="Dong Y."/>
        </authorList>
    </citation>
    <scope>NUCLEOTIDE SEQUENCE [LARGE SCALE GENOMIC DNA]</scope>
    <source>
        <tissue evidence="5">Leaf</tissue>
    </source>
</reference>
<dbReference type="CDD" id="cd05930">
    <property type="entry name" value="A_NRPS"/>
    <property type="match status" value="1"/>
</dbReference>
<dbReference type="PROSITE" id="PS00455">
    <property type="entry name" value="AMP_BINDING"/>
    <property type="match status" value="1"/>
</dbReference>
<feature type="domain" description="Pyrrolo-quinoline quinone repeat" evidence="4">
    <location>
        <begin position="844"/>
        <end position="1185"/>
    </location>
</feature>
<dbReference type="InterPro" id="IPR045851">
    <property type="entry name" value="AMP-bd_C_sf"/>
</dbReference>
<dbReference type="GO" id="GO:0043041">
    <property type="term" value="P:amino acid activation for nonribosomal peptide biosynthetic process"/>
    <property type="evidence" value="ECO:0007669"/>
    <property type="project" value="TreeGrafter"/>
</dbReference>
<dbReference type="FunFam" id="2.130.10.10:FF:000883">
    <property type="entry name" value="Putative acyl-activating enzyme 19"/>
    <property type="match status" value="1"/>
</dbReference>
<dbReference type="InterPro" id="IPR000873">
    <property type="entry name" value="AMP-dep_synth/lig_dom"/>
</dbReference>
<dbReference type="EMBL" id="CP039352">
    <property type="protein sequence ID" value="QCE02879.1"/>
    <property type="molecule type" value="Genomic_DNA"/>
</dbReference>
<dbReference type="Gene3D" id="2.40.128.630">
    <property type="match status" value="1"/>
</dbReference>
<proteinExistence type="predicted"/>
<evidence type="ECO:0000259" key="2">
    <source>
        <dbReference type="Pfam" id="PF00501"/>
    </source>
</evidence>
<dbReference type="Pfam" id="PF13570">
    <property type="entry name" value="Beta-prop_ACSF4"/>
    <property type="match status" value="1"/>
</dbReference>
<dbReference type="Proteomes" id="UP000501690">
    <property type="component" value="Linkage Group LG8"/>
</dbReference>
<accession>A0A4D6MRZ0</accession>
<dbReference type="PANTHER" id="PTHR44394:SF1">
    <property type="entry name" value="BETA-ALANINE-ACTIVATING ENZYME"/>
    <property type="match status" value="1"/>
</dbReference>
<dbReference type="Pfam" id="PF13193">
    <property type="entry name" value="AMP-binding_C"/>
    <property type="match status" value="1"/>
</dbReference>
<sequence length="1273" mass="141997">MNNETTRAGKKSKEQFCCISHEFFRTAYANPNKIAVIHATGGAHLCREFRRENSATTDFNGDIATLLEKHVESISPPFYDGDRCFTYSHVLDAFRSLSSRLRSILLGGDDPHLITAQSPGSNGVNREKRTVQKPESLETVMPSEEALAESSEEYRPKIVGIYMPPSVEYIVAVLSVLRCGEAFLPLDPFWPNERILFVASSSNVDLIIGSQSSFGKRNLEKLDESHWLVKSSSCPVLNYSIDQKLLDCSGPTNLAWPCANEKQRSFCYVLYTSGSTGKPKGVCGTEQGLSNRFSWMQGMYPLNGQELLLFKSSVSFIDHLQEFLSGILTACVLVIPPFNELKENLYSIIDFLQAYFINRLTAVPSLMKTILPGLKTNANMAVENSLKLLVLSGETFSLTLWEILSTILPKTSILNLYGSTEVSGDCTYFDCKRIPLIFKEERLTSVPIGLPIPNCDVILLSENGASNEGELYVGGHCIFRGYYNEFKEMSYAFAKLLPRYSCGDFVKGCQDQLYFRTGDLVKQLPSGDFVFLGRKDRIVKINGQRIALEEVEDLLRKHPHINDAAVVCRNNKAELMLVEAFIILKKKESLGESLVPAIRSWMMNKLPSVVLPNRFFFIESFPLSSSGKVNYELLVGSELLTKNVKDEVGNIDCGNLLQLIKKAFHDALMIEKVCDVDDDFFMMGGNSLSAAHVAYSLGIDMRFLYYYPSALKLCMALLQKKGSCTLHNSLDCCLQINTDRQDNHISTNHTENSSPLESRMTSKDNNDGPIPSKRLKRGLTNVTSWGDESLPWYSPSLLSFSLNRCNKVLHKGQLQVIDMHQNTWFADIPRGNRGHMKDFWKVYMESCVDASPMLVFKGTHIYLFIGSHSHKFLCINARSGSVQWEIKLEGRIESTAAIVSDFSQVVVGCYNGKIYFLDFLNGHICWIFQTSGEVKSQPVVDKRRQLIWCGSHDHNLYALDYKKHCCVFKLPCGGSIYGSPAIDEARDLLYVASTGGRITAISISASPFTILWLNELEVPVFGSLAVAHNGTVICCLVDGHVFALSPNGSIVWKKTTDGPIFAGSCIPSVLPDEVLVCSRSGSVYSFKLEEGDLLWEYNVGHPITASAYVDEHLLLESDASNSSDSSGGIHLLRVNMNTNSSKDAYQQRSYVEEFARLNLAGDIFSSPLMIGGRIFVGCRDDYLHLVLAQARRSSSGERLSRLGGSFSPKRGSKQWEIKNLSEFSLRPSCFAYTRVSLVQANPARLDENSRRDRGLLAATEMEDGSEWKLKFSG</sequence>
<dbReference type="InterPro" id="IPR020845">
    <property type="entry name" value="AMP-binding_CS"/>
</dbReference>
<dbReference type="InterPro" id="IPR015943">
    <property type="entry name" value="WD40/YVTN_repeat-like_dom_sf"/>
</dbReference>
<dbReference type="Gene3D" id="3.40.50.12780">
    <property type="entry name" value="N-terminal domain of ligase-like"/>
    <property type="match status" value="1"/>
</dbReference>
<gene>
    <name evidence="5" type="ORF">DEO72_LG8g895</name>
</gene>
<dbReference type="Gene3D" id="3.30.300.30">
    <property type="match status" value="1"/>
</dbReference>
<dbReference type="InterPro" id="IPR011047">
    <property type="entry name" value="Quinoprotein_ADH-like_sf"/>
</dbReference>
<feature type="compositionally biased region" description="Polar residues" evidence="1">
    <location>
        <begin position="744"/>
        <end position="756"/>
    </location>
</feature>
<dbReference type="InterPro" id="IPR042099">
    <property type="entry name" value="ANL_N_sf"/>
</dbReference>
<dbReference type="PANTHER" id="PTHR44394">
    <property type="entry name" value="BETA-ALANINE-ACTIVATING ENZYME"/>
    <property type="match status" value="1"/>
</dbReference>